<reference evidence="2" key="2">
    <citation type="submission" date="2020-10" db="EMBL/GenBank/DDBJ databases">
        <authorList>
            <person name="Scholz U."/>
            <person name="Mascher M."/>
            <person name="Fiebig A."/>
        </authorList>
    </citation>
    <scope>NUCLEOTIDE SEQUENCE [LARGE SCALE GENOMIC DNA]</scope>
    <source>
        <strain evidence="2">cv. Morex</strain>
    </source>
</reference>
<accession>A0A8I6X4U0</accession>
<protein>
    <recommendedName>
        <fullName evidence="4">Zinc finger GRF-type domain-containing protein</fullName>
    </recommendedName>
</protein>
<reference evidence="3" key="1">
    <citation type="journal article" date="2012" name="Nature">
        <title>A physical, genetic and functional sequence assembly of the barley genome.</title>
        <authorList>
            <consortium name="The International Barley Genome Sequencing Consortium"/>
            <person name="Mayer K.F."/>
            <person name="Waugh R."/>
            <person name="Brown J.W."/>
            <person name="Schulman A."/>
            <person name="Langridge P."/>
            <person name="Platzer M."/>
            <person name="Fincher G.B."/>
            <person name="Muehlbauer G.J."/>
            <person name="Sato K."/>
            <person name="Close T.J."/>
            <person name="Wise R.P."/>
            <person name="Stein N."/>
        </authorList>
    </citation>
    <scope>NUCLEOTIDE SEQUENCE [LARGE SCALE GENOMIC DNA]</scope>
    <source>
        <strain evidence="3">cv. Morex</strain>
    </source>
</reference>
<keyword evidence="1" id="KW-0472">Membrane</keyword>
<proteinExistence type="predicted"/>
<feature type="transmembrane region" description="Helical" evidence="1">
    <location>
        <begin position="186"/>
        <end position="205"/>
    </location>
</feature>
<dbReference type="Proteomes" id="UP000011116">
    <property type="component" value="Chromosome 3H"/>
</dbReference>
<evidence type="ECO:0000256" key="1">
    <source>
        <dbReference type="SAM" id="Phobius"/>
    </source>
</evidence>
<keyword evidence="3" id="KW-1185">Reference proteome</keyword>
<evidence type="ECO:0008006" key="4">
    <source>
        <dbReference type="Google" id="ProtNLM"/>
    </source>
</evidence>
<evidence type="ECO:0000313" key="3">
    <source>
        <dbReference type="Proteomes" id="UP000011116"/>
    </source>
</evidence>
<sequence>MKQLSTAAPPRSGDGDASLSTVISSSLSEQIPDSCGTIVRDEGIVVDELPREIEDPGFFGVVSSSAQKCHHNMHPARKVAFVYASTGRRFLGCPLNRAERCRWVMWIDEPWRPVLSRSIMRLWDESDDRATILQSKIKELQQAYIELWTERSNFAAEHERVVSQLTDIIADNKIKMASRLDLHTKLCLASVTVAVTLASALAYVLSS</sequence>
<keyword evidence="1" id="KW-1133">Transmembrane helix</keyword>
<dbReference type="Gramene" id="HORVU.MOREX.r3.3HG0235420.1">
    <property type="protein sequence ID" value="HORVU.MOREX.r3.3HG0235420.1"/>
    <property type="gene ID" value="HORVU.MOREX.r3.3HG0235420"/>
</dbReference>
<reference evidence="2" key="3">
    <citation type="submission" date="2022-01" db="UniProtKB">
        <authorList>
            <consortium name="EnsemblPlants"/>
        </authorList>
    </citation>
    <scope>IDENTIFICATION</scope>
    <source>
        <strain evidence="2">subsp. vulgare</strain>
    </source>
</reference>
<organism evidence="2 3">
    <name type="scientific">Hordeum vulgare subsp. vulgare</name>
    <name type="common">Domesticated barley</name>
    <dbReference type="NCBI Taxonomy" id="112509"/>
    <lineage>
        <taxon>Eukaryota</taxon>
        <taxon>Viridiplantae</taxon>
        <taxon>Streptophyta</taxon>
        <taxon>Embryophyta</taxon>
        <taxon>Tracheophyta</taxon>
        <taxon>Spermatophyta</taxon>
        <taxon>Magnoliopsida</taxon>
        <taxon>Liliopsida</taxon>
        <taxon>Poales</taxon>
        <taxon>Poaceae</taxon>
        <taxon>BOP clade</taxon>
        <taxon>Pooideae</taxon>
        <taxon>Triticodae</taxon>
        <taxon>Triticeae</taxon>
        <taxon>Hordeinae</taxon>
        <taxon>Hordeum</taxon>
    </lineage>
</organism>
<dbReference type="AlphaFoldDB" id="A0A8I6X4U0"/>
<dbReference type="PANTHER" id="PTHR35163:SF3">
    <property type="entry name" value="ZINC FINGER GRF-TYPE DOMAIN-CONTAINING PROTEIN"/>
    <property type="match status" value="1"/>
</dbReference>
<evidence type="ECO:0000313" key="2">
    <source>
        <dbReference type="EnsemblPlants" id="HORVU.MOREX.r3.3HG0235420.1"/>
    </source>
</evidence>
<dbReference type="Gramene" id="HORVU.MOREX.r2.3HG0195350.1">
    <property type="protein sequence ID" value="HORVU.MOREX.r2.3HG0195350.1"/>
    <property type="gene ID" value="HORVU.MOREX.r2.3HG0195350"/>
</dbReference>
<keyword evidence="1" id="KW-0812">Transmembrane</keyword>
<dbReference type="EnsemblPlants" id="HORVU.MOREX.r3.3HG0235420.1">
    <property type="protein sequence ID" value="HORVU.MOREX.r3.3HG0235420.1"/>
    <property type="gene ID" value="HORVU.MOREX.r3.3HG0235420"/>
</dbReference>
<name>A0A8I6X4U0_HORVV</name>
<dbReference type="SMR" id="A0A8I6X4U0"/>
<dbReference type="PANTHER" id="PTHR35163">
    <property type="entry name" value="OS02G0467300 PROTEIN"/>
    <property type="match status" value="1"/>
</dbReference>